<dbReference type="EMBL" id="KN716468">
    <property type="protein sequence ID" value="KJH44495.1"/>
    <property type="molecule type" value="Genomic_DNA"/>
</dbReference>
<reference evidence="4 5" key="1">
    <citation type="submission" date="2013-11" db="EMBL/GenBank/DDBJ databases">
        <title>Draft genome of the bovine lungworm Dictyocaulus viviparus.</title>
        <authorList>
            <person name="Mitreva M."/>
        </authorList>
    </citation>
    <scope>NUCLEOTIDE SEQUENCE [LARGE SCALE GENOMIC DNA]</scope>
    <source>
        <strain evidence="4 5">HannoverDv2000</strain>
    </source>
</reference>
<keyword evidence="5" id="KW-1185">Reference proteome</keyword>
<evidence type="ECO:0000256" key="1">
    <source>
        <dbReference type="SAM" id="Coils"/>
    </source>
</evidence>
<dbReference type="OrthoDB" id="5811183at2759"/>
<feature type="chain" id="PRO_5002335695" evidence="3">
    <location>
        <begin position="17"/>
        <end position="642"/>
    </location>
</feature>
<evidence type="ECO:0000313" key="5">
    <source>
        <dbReference type="Proteomes" id="UP000053766"/>
    </source>
</evidence>
<feature type="signal peptide" evidence="3">
    <location>
        <begin position="1"/>
        <end position="16"/>
    </location>
</feature>
<gene>
    <name evidence="4" type="ORF">DICVIV_09477</name>
</gene>
<evidence type="ECO:0000256" key="2">
    <source>
        <dbReference type="SAM" id="MobiDB-lite"/>
    </source>
</evidence>
<dbReference type="AlphaFoldDB" id="A0A0D8XIL4"/>
<evidence type="ECO:0000256" key="3">
    <source>
        <dbReference type="SAM" id="SignalP"/>
    </source>
</evidence>
<evidence type="ECO:0000313" key="4">
    <source>
        <dbReference type="EMBL" id="KJH44495.1"/>
    </source>
</evidence>
<feature type="coiled-coil region" evidence="1">
    <location>
        <begin position="293"/>
        <end position="348"/>
    </location>
</feature>
<keyword evidence="1" id="KW-0175">Coiled coil</keyword>
<organism evidence="4 5">
    <name type="scientific">Dictyocaulus viviparus</name>
    <name type="common">Bovine lungworm</name>
    <dbReference type="NCBI Taxonomy" id="29172"/>
    <lineage>
        <taxon>Eukaryota</taxon>
        <taxon>Metazoa</taxon>
        <taxon>Ecdysozoa</taxon>
        <taxon>Nematoda</taxon>
        <taxon>Chromadorea</taxon>
        <taxon>Rhabditida</taxon>
        <taxon>Rhabditina</taxon>
        <taxon>Rhabditomorpha</taxon>
        <taxon>Strongyloidea</taxon>
        <taxon>Metastrongylidae</taxon>
        <taxon>Dictyocaulus</taxon>
    </lineage>
</organism>
<proteinExistence type="predicted"/>
<dbReference type="Proteomes" id="UP000053766">
    <property type="component" value="Unassembled WGS sequence"/>
</dbReference>
<keyword evidence="3" id="KW-0732">Signal</keyword>
<protein>
    <submittedName>
        <fullName evidence="4">Uncharacterized protein</fullName>
    </submittedName>
</protein>
<sequence>MRLILFLTTMNFFVLADDSSSTDVSSKMVFAQRFVDSLPRLPDMIHNQIQGKPNELKEMISHMLGDGLISQLVVNPLGVAEGMGVPLSSLGINKTDVGHKFDFLSNANISGPLFRNQNIPLLSFTTPTPTTTERIMYLDGVPIKDFDQFVRNRKLEGRFSTRSPITTTTPLISSNDIAAAVLDKLKQSLPFSQPSSEIEQKPVTQDYNVNMLDPLRIQEVDTLLRRAPQRLALPETLGRTVGNIPSSFVRSLDPEIEEVVTSLRTGNVMSVERVRQLQNILQTFEQSLQTKELIAKRKQLQLLQDELAEQRKKIEEQRRMEEELRKKEQDLEEQRKNMEIQLQQQLHMWHNSFGIAKDVNLPLPSVDYSVLNEHSSEKVHKKNSLPLTGSPSYELDEIPITVTKKSYPIVSEQNQEEDDDDESKNTMSHDWPEYMSNSNSEDVRYSERRLAEYESEDREVMTSSCECQKISLLKMKGKWSISLASKSLIEKMQSKVKQILQNFSDNELSCSKLSMSTPKISLAAQDAPISWEFRTTASPKLHRLTGSALSLDHRSVQLQIKDFSNKIHSLPMCVLKYSGDSIYDYMVVANANGPCKEAVLFVRNPDEFFDENNNELVTFLKNKIADEEIDSMDIVPFANDCS</sequence>
<accession>A0A0D8XIL4</accession>
<feature type="region of interest" description="Disordered" evidence="2">
    <location>
        <begin position="411"/>
        <end position="442"/>
    </location>
</feature>
<reference evidence="5" key="2">
    <citation type="journal article" date="2016" name="Sci. Rep.">
        <title>Dictyocaulus viviparus genome, variome and transcriptome elucidate lungworm biology and support future intervention.</title>
        <authorList>
            <person name="McNulty S.N."/>
            <person name="Strube C."/>
            <person name="Rosa B.A."/>
            <person name="Martin J.C."/>
            <person name="Tyagi R."/>
            <person name="Choi Y.J."/>
            <person name="Wang Q."/>
            <person name="Hallsworth Pepin K."/>
            <person name="Zhang X."/>
            <person name="Ozersky P."/>
            <person name="Wilson R.K."/>
            <person name="Sternberg P.W."/>
            <person name="Gasser R.B."/>
            <person name="Mitreva M."/>
        </authorList>
    </citation>
    <scope>NUCLEOTIDE SEQUENCE [LARGE SCALE GENOMIC DNA]</scope>
    <source>
        <strain evidence="5">HannoverDv2000</strain>
    </source>
</reference>
<name>A0A0D8XIL4_DICVI</name>